<keyword evidence="1" id="KW-1133">Transmembrane helix</keyword>
<evidence type="ECO:0000313" key="3">
    <source>
        <dbReference type="Proteomes" id="UP001596501"/>
    </source>
</evidence>
<reference evidence="3" key="1">
    <citation type="journal article" date="2019" name="Int. J. Syst. Evol. Microbiol.">
        <title>The Global Catalogue of Microorganisms (GCM) 10K type strain sequencing project: providing services to taxonomists for standard genome sequencing and annotation.</title>
        <authorList>
            <consortium name="The Broad Institute Genomics Platform"/>
            <consortium name="The Broad Institute Genome Sequencing Center for Infectious Disease"/>
            <person name="Wu L."/>
            <person name="Ma J."/>
        </authorList>
    </citation>
    <scope>NUCLEOTIDE SEQUENCE [LARGE SCALE GENOMIC DNA]</scope>
    <source>
        <strain evidence="3">CGMCC 1.12371</strain>
    </source>
</reference>
<evidence type="ECO:0000313" key="2">
    <source>
        <dbReference type="EMBL" id="MFC7410882.1"/>
    </source>
</evidence>
<keyword evidence="1" id="KW-0472">Membrane</keyword>
<sequence length="133" mass="14456">MTDPKPRTSRQIVLQSILDLAEHSQPASRQRLLEITGLTYGAVDVALKDLRTEGLIRCVANGYYEPIDQDIDRSVSTTSLPHGRLKVEIGDDVIADLTPREALALAKQLAGLLFAFGAFSWALMPPAQGGRQG</sequence>
<dbReference type="InterPro" id="IPR036390">
    <property type="entry name" value="WH_DNA-bd_sf"/>
</dbReference>
<dbReference type="InterPro" id="IPR036388">
    <property type="entry name" value="WH-like_DNA-bd_sf"/>
</dbReference>
<accession>A0ABW2QQA7</accession>
<proteinExistence type="predicted"/>
<protein>
    <submittedName>
        <fullName evidence="2">Uncharacterized protein</fullName>
    </submittedName>
</protein>
<evidence type="ECO:0000256" key="1">
    <source>
        <dbReference type="SAM" id="Phobius"/>
    </source>
</evidence>
<feature type="transmembrane region" description="Helical" evidence="1">
    <location>
        <begin position="109"/>
        <end position="127"/>
    </location>
</feature>
<dbReference type="Gene3D" id="1.10.10.10">
    <property type="entry name" value="Winged helix-like DNA-binding domain superfamily/Winged helix DNA-binding domain"/>
    <property type="match status" value="1"/>
</dbReference>
<gene>
    <name evidence="2" type="ORF">ACFQPB_18645</name>
</gene>
<keyword evidence="1" id="KW-0812">Transmembrane</keyword>
<dbReference type="Proteomes" id="UP001596501">
    <property type="component" value="Unassembled WGS sequence"/>
</dbReference>
<dbReference type="RefSeq" id="WP_382226476.1">
    <property type="nucleotide sequence ID" value="NZ_JBHTCA010000020.1"/>
</dbReference>
<keyword evidence="3" id="KW-1185">Reference proteome</keyword>
<organism evidence="2 3">
    <name type="scientific">Hydrogenophaga atypica</name>
    <dbReference type="NCBI Taxonomy" id="249409"/>
    <lineage>
        <taxon>Bacteria</taxon>
        <taxon>Pseudomonadati</taxon>
        <taxon>Pseudomonadota</taxon>
        <taxon>Betaproteobacteria</taxon>
        <taxon>Burkholderiales</taxon>
        <taxon>Comamonadaceae</taxon>
        <taxon>Hydrogenophaga</taxon>
    </lineage>
</organism>
<dbReference type="SUPFAM" id="SSF46785">
    <property type="entry name" value="Winged helix' DNA-binding domain"/>
    <property type="match status" value="1"/>
</dbReference>
<comment type="caution">
    <text evidence="2">The sequence shown here is derived from an EMBL/GenBank/DDBJ whole genome shotgun (WGS) entry which is preliminary data.</text>
</comment>
<name>A0ABW2QQA7_9BURK</name>
<dbReference type="EMBL" id="JBHTCA010000020">
    <property type="protein sequence ID" value="MFC7410882.1"/>
    <property type="molecule type" value="Genomic_DNA"/>
</dbReference>